<keyword evidence="2" id="KW-0472">Membrane</keyword>
<feature type="transmembrane region" description="Helical" evidence="2">
    <location>
        <begin position="89"/>
        <end position="108"/>
    </location>
</feature>
<feature type="region of interest" description="Disordered" evidence="1">
    <location>
        <begin position="1"/>
        <end position="72"/>
    </location>
</feature>
<feature type="compositionally biased region" description="Basic and acidic residues" evidence="1">
    <location>
        <begin position="1"/>
        <end position="42"/>
    </location>
</feature>
<dbReference type="Proteomes" id="UP000243494">
    <property type="component" value="Unassembled WGS sequence"/>
</dbReference>
<keyword evidence="2" id="KW-0812">Transmembrane</keyword>
<feature type="compositionally biased region" description="Basic and acidic residues" evidence="1">
    <location>
        <begin position="51"/>
        <end position="68"/>
    </location>
</feature>
<organism evidence="4 5">
    <name type="scientific">Romboutsia maritimum</name>
    <dbReference type="NCBI Taxonomy" id="2020948"/>
    <lineage>
        <taxon>Bacteria</taxon>
        <taxon>Bacillati</taxon>
        <taxon>Bacillota</taxon>
        <taxon>Clostridia</taxon>
        <taxon>Peptostreptococcales</taxon>
        <taxon>Peptostreptococcaceae</taxon>
        <taxon>Romboutsia</taxon>
    </lineage>
</organism>
<dbReference type="Pfam" id="PF12229">
    <property type="entry name" value="PG_binding_4"/>
    <property type="match status" value="1"/>
</dbReference>
<dbReference type="EMBL" id="NOJZ02000001">
    <property type="protein sequence ID" value="RDY24672.1"/>
    <property type="molecule type" value="Genomic_DNA"/>
</dbReference>
<dbReference type="Pfam" id="PF04294">
    <property type="entry name" value="VanW"/>
    <property type="match status" value="1"/>
</dbReference>
<dbReference type="PANTHER" id="PTHR35788">
    <property type="entry name" value="EXPORTED PROTEIN-RELATED"/>
    <property type="match status" value="1"/>
</dbReference>
<dbReference type="AlphaFoldDB" id="A0A371IW19"/>
<proteinExistence type="predicted"/>
<keyword evidence="5" id="KW-1185">Reference proteome</keyword>
<dbReference type="InterPro" id="IPR052913">
    <property type="entry name" value="Glycopeptide_resist_protein"/>
</dbReference>
<evidence type="ECO:0000313" key="4">
    <source>
        <dbReference type="EMBL" id="RDY24672.1"/>
    </source>
</evidence>
<dbReference type="RefSeq" id="WP_095404968.1">
    <property type="nucleotide sequence ID" value="NZ_NOJZ02000001.1"/>
</dbReference>
<reference evidence="4 5" key="1">
    <citation type="journal article" date="2017" name="Genome Announc.">
        <title>Draft Genome Sequence of Romboutsia maritimum sp. nov. Strain CCRI-22766(T), Isolated from Coastal Estuarine Mud.</title>
        <authorList>
            <person name="Maheux A.F."/>
            <person name="Boudreau D.K."/>
            <person name="Berube E."/>
            <person name="Boissinot M."/>
            <person name="Raymond F."/>
            <person name="Brodeur S."/>
            <person name="Corbeil J."/>
            <person name="Brightwell G."/>
            <person name="Broda D."/>
            <person name="Omar R.F."/>
            <person name="Bergeron M.G."/>
        </authorList>
    </citation>
    <scope>NUCLEOTIDE SEQUENCE [LARGE SCALE GENOMIC DNA]</scope>
    <source>
        <strain evidence="4 5">CCRI-22766</strain>
    </source>
</reference>
<name>A0A371IW19_9FIRM</name>
<dbReference type="PANTHER" id="PTHR35788:SF1">
    <property type="entry name" value="EXPORTED PROTEIN"/>
    <property type="match status" value="1"/>
</dbReference>
<accession>A0A371IW19</accession>
<evidence type="ECO:0000313" key="5">
    <source>
        <dbReference type="Proteomes" id="UP000243494"/>
    </source>
</evidence>
<dbReference type="OrthoDB" id="9797191at2"/>
<keyword evidence="2" id="KW-1133">Transmembrane helix</keyword>
<comment type="caution">
    <text evidence="4">The sequence shown here is derived from an EMBL/GenBank/DDBJ whole genome shotgun (WGS) entry which is preliminary data.</text>
</comment>
<evidence type="ECO:0000256" key="1">
    <source>
        <dbReference type="SAM" id="MobiDB-lite"/>
    </source>
</evidence>
<sequence length="487" mass="56002">MDNEKDEVSKENDIKKTNEEIKDDKINEQNVDNEKCDTKENNNEEVDFNNEQDKNKEFEKHEEANIEDKQDEEENIVDDEIKNKNRKKFFICIFIALIILIISIFVTSSKYENKVYPNIFIYDESMAKLNESQLDKELLNIENKIRKSKIYIKTTDTEYVVDIKDFIKDYKNKYIKDKVFKYGKKQNKVKQFADIIMGGKKIFKFNCDLNEDGIKEIIQKIAKQTNKKCEEPKAIIERDIIKYNEGKEGLKLDENSLYKNLVGAIKNKNITTSIKIDADYKKDIPKINMLDLKKVDSKISSYSTNYGGGGGRGKNIEVSVKKLDDTIVMPGEEFSYEKAIGPVTIENGYTYAPVIINKTLQSGVGGGVCQVSSTVYNAQLKAGILPTERRNHTIPSNYVPRGLDATLATGSIDYKFRNTYNYPIIINSYTSNGNIYIEFWSNKEALNGIEYKPVSYVSGRVANTYLYGYDKNGKKVYEKHIDTSVYK</sequence>
<gene>
    <name evidence="4" type="ORF">CHF27_000280</name>
</gene>
<dbReference type="InterPro" id="IPR007391">
    <property type="entry name" value="Vancomycin_resist_VanW"/>
</dbReference>
<evidence type="ECO:0000256" key="2">
    <source>
        <dbReference type="SAM" id="Phobius"/>
    </source>
</evidence>
<protein>
    <recommendedName>
        <fullName evidence="3">YoaR-like putative peptidoglycan binding domain-containing protein</fullName>
    </recommendedName>
</protein>
<dbReference type="InterPro" id="IPR022029">
    <property type="entry name" value="YoaR-like_PG-bd"/>
</dbReference>
<evidence type="ECO:0000259" key="3">
    <source>
        <dbReference type="Pfam" id="PF12229"/>
    </source>
</evidence>
<feature type="domain" description="YoaR-like putative peptidoglycan binding" evidence="3">
    <location>
        <begin position="161"/>
        <end position="268"/>
    </location>
</feature>